<feature type="compositionally biased region" description="Polar residues" evidence="1">
    <location>
        <begin position="621"/>
        <end position="643"/>
    </location>
</feature>
<feature type="region of interest" description="Disordered" evidence="1">
    <location>
        <begin position="35"/>
        <end position="62"/>
    </location>
</feature>
<name>A0A3N4J3W3_9PEZI</name>
<feature type="compositionally biased region" description="Basic and acidic residues" evidence="1">
    <location>
        <begin position="396"/>
        <end position="408"/>
    </location>
</feature>
<feature type="region of interest" description="Disordered" evidence="1">
    <location>
        <begin position="374"/>
        <end position="415"/>
    </location>
</feature>
<feature type="compositionally biased region" description="Basic residues" evidence="1">
    <location>
        <begin position="671"/>
        <end position="687"/>
    </location>
</feature>
<feature type="compositionally biased region" description="Basic and acidic residues" evidence="1">
    <location>
        <begin position="606"/>
        <end position="616"/>
    </location>
</feature>
<proteinExistence type="predicted"/>
<feature type="region of interest" description="Disordered" evidence="1">
    <location>
        <begin position="430"/>
        <end position="510"/>
    </location>
</feature>
<feature type="region of interest" description="Disordered" evidence="1">
    <location>
        <begin position="200"/>
        <end position="224"/>
    </location>
</feature>
<feature type="compositionally biased region" description="Basic and acidic residues" evidence="1">
    <location>
        <begin position="311"/>
        <end position="322"/>
    </location>
</feature>
<reference evidence="2 3" key="1">
    <citation type="journal article" date="2018" name="Nat. Ecol. Evol.">
        <title>Pezizomycetes genomes reveal the molecular basis of ectomycorrhizal truffle lifestyle.</title>
        <authorList>
            <person name="Murat C."/>
            <person name="Payen T."/>
            <person name="Noel B."/>
            <person name="Kuo A."/>
            <person name="Morin E."/>
            <person name="Chen J."/>
            <person name="Kohler A."/>
            <person name="Krizsan K."/>
            <person name="Balestrini R."/>
            <person name="Da Silva C."/>
            <person name="Montanini B."/>
            <person name="Hainaut M."/>
            <person name="Levati E."/>
            <person name="Barry K.W."/>
            <person name="Belfiori B."/>
            <person name="Cichocki N."/>
            <person name="Clum A."/>
            <person name="Dockter R.B."/>
            <person name="Fauchery L."/>
            <person name="Guy J."/>
            <person name="Iotti M."/>
            <person name="Le Tacon F."/>
            <person name="Lindquist E.A."/>
            <person name="Lipzen A."/>
            <person name="Malagnac F."/>
            <person name="Mello A."/>
            <person name="Molinier V."/>
            <person name="Miyauchi S."/>
            <person name="Poulain J."/>
            <person name="Riccioni C."/>
            <person name="Rubini A."/>
            <person name="Sitrit Y."/>
            <person name="Splivallo R."/>
            <person name="Traeger S."/>
            <person name="Wang M."/>
            <person name="Zifcakova L."/>
            <person name="Wipf D."/>
            <person name="Zambonelli A."/>
            <person name="Paolocci F."/>
            <person name="Nowrousian M."/>
            <person name="Ottonello S."/>
            <person name="Baldrian P."/>
            <person name="Spatafora J.W."/>
            <person name="Henrissat B."/>
            <person name="Nagy L.G."/>
            <person name="Aury J.M."/>
            <person name="Wincker P."/>
            <person name="Grigoriev I.V."/>
            <person name="Bonfante P."/>
            <person name="Martin F.M."/>
        </authorList>
    </citation>
    <scope>NUCLEOTIDE SEQUENCE [LARGE SCALE GENOMIC DNA]</scope>
    <source>
        <strain evidence="2 3">120613-1</strain>
    </source>
</reference>
<evidence type="ECO:0000313" key="3">
    <source>
        <dbReference type="Proteomes" id="UP000276215"/>
    </source>
</evidence>
<feature type="compositionally biased region" description="Polar residues" evidence="1">
    <location>
        <begin position="430"/>
        <end position="455"/>
    </location>
</feature>
<evidence type="ECO:0000256" key="1">
    <source>
        <dbReference type="SAM" id="MobiDB-lite"/>
    </source>
</evidence>
<evidence type="ECO:0000313" key="2">
    <source>
        <dbReference type="EMBL" id="RPA91271.1"/>
    </source>
</evidence>
<feature type="compositionally biased region" description="Polar residues" evidence="1">
    <location>
        <begin position="492"/>
        <end position="501"/>
    </location>
</feature>
<feature type="region of interest" description="Disordered" evidence="1">
    <location>
        <begin position="571"/>
        <end position="687"/>
    </location>
</feature>
<gene>
    <name evidence="2" type="ORF">L873DRAFT_1781417</name>
</gene>
<feature type="region of interest" description="Disordered" evidence="1">
    <location>
        <begin position="244"/>
        <end position="332"/>
    </location>
</feature>
<accession>A0A3N4J3W3</accession>
<dbReference type="OrthoDB" id="5388655at2759"/>
<dbReference type="Proteomes" id="UP000276215">
    <property type="component" value="Unassembled WGS sequence"/>
</dbReference>
<organism evidence="2 3">
    <name type="scientific">Choiromyces venosus 120613-1</name>
    <dbReference type="NCBI Taxonomy" id="1336337"/>
    <lineage>
        <taxon>Eukaryota</taxon>
        <taxon>Fungi</taxon>
        <taxon>Dikarya</taxon>
        <taxon>Ascomycota</taxon>
        <taxon>Pezizomycotina</taxon>
        <taxon>Pezizomycetes</taxon>
        <taxon>Pezizales</taxon>
        <taxon>Tuberaceae</taxon>
        <taxon>Choiromyces</taxon>
    </lineage>
</organism>
<dbReference type="AlphaFoldDB" id="A0A3N4J3W3"/>
<dbReference type="EMBL" id="ML120501">
    <property type="protein sequence ID" value="RPA91271.1"/>
    <property type="molecule type" value="Genomic_DNA"/>
</dbReference>
<keyword evidence="3" id="KW-1185">Reference proteome</keyword>
<feature type="compositionally biased region" description="Basic residues" evidence="1">
    <location>
        <begin position="456"/>
        <end position="466"/>
    </location>
</feature>
<feature type="region of interest" description="Disordered" evidence="1">
    <location>
        <begin position="81"/>
        <end position="100"/>
    </location>
</feature>
<protein>
    <submittedName>
        <fullName evidence="2">Uncharacterized protein</fullName>
    </submittedName>
</protein>
<sequence length="709" mass="78008">MVPPPIQTRHRKSITYGRISHSNSANFKVFQDMVEGSSRNGEPRATVPRRTRASGLLPPSLPPMAEQSLLRSEFDSIYHISDDNNEDPFADPPALSPQISTGLSYTKDVKQSVGPSLSRKIALAEKTVNHPILRNTIIAMTDTTSPSGIGHAGGPPPRPHKIRHYEPSLEDQDFPYILSPSKARSPISKGNFRRFSNRAAEKEVSRPYNTPPTGSGIDRQGMADGNTRAGTWVRDKARYVVSGTKKTAEKMMGSSPPSARYKSHDEKVTPTPLKKTIGGGVRKALSPQYSVERMKKRRKGYEPVPTTTDCETGHESDGDSSVKDPFASGQDDDFEHGIFAGESSDYIAEIPKKRRNVQELYGCDNRAQSTQNLLAETKEMDPSTKKASTKNKSRKLKYDVELEDRSLGEDWDERESSIAGVADSLMAYMSGSNEGVSPASIAQPTPKRQSWGQLRTRSKIKSKIRAGKPPSLENKRNSRSKSLGSDEDTDTDPTVGSSTEGLTVGAAQEKHQSIPAVYTANHIKRHDVKNDELVRNKKLKEEDLGYLDSLRACNPSPDTLSARANSQYATYPDSSKTVGKLEDVGQNGSIPNGGIDMDTRGSTLLDTKHIQGDRQGKKAQPNDSFEDSTFQGPIRTSRSSSKNVAGDKQIGSHSHGVIPLNEKPQKSMSHNTKRKKDVKKTKTSKPKAKMVCEDDYFDELQMDLPGMRI</sequence>